<feature type="transmembrane region" description="Helical" evidence="1">
    <location>
        <begin position="6"/>
        <end position="30"/>
    </location>
</feature>
<comment type="caution">
    <text evidence="2">The sequence shown here is derived from an EMBL/GenBank/DDBJ whole genome shotgun (WGS) entry which is preliminary data.</text>
</comment>
<keyword evidence="1" id="KW-0472">Membrane</keyword>
<dbReference type="AlphaFoldDB" id="A0A532UQP5"/>
<proteinExistence type="predicted"/>
<dbReference type="Proteomes" id="UP000319619">
    <property type="component" value="Unassembled WGS sequence"/>
</dbReference>
<name>A0A532UQP5_UNCL8</name>
<keyword evidence="1" id="KW-1133">Transmembrane helix</keyword>
<evidence type="ECO:0000256" key="1">
    <source>
        <dbReference type="SAM" id="Phobius"/>
    </source>
</evidence>
<dbReference type="EMBL" id="NJBN01000013">
    <property type="protein sequence ID" value="TKJ37251.1"/>
    <property type="molecule type" value="Genomic_DNA"/>
</dbReference>
<accession>A0A532UQP5</accession>
<gene>
    <name evidence="2" type="ORF">CEE37_14150</name>
</gene>
<reference evidence="2 3" key="1">
    <citation type="submission" date="2017-06" db="EMBL/GenBank/DDBJ databases">
        <title>Novel microbial phyla capable of carbon fixation and sulfur reduction in deep-sea sediments.</title>
        <authorList>
            <person name="Huang J."/>
            <person name="Baker B."/>
            <person name="Wang Y."/>
        </authorList>
    </citation>
    <scope>NUCLEOTIDE SEQUENCE [LARGE SCALE GENOMIC DNA]</scope>
    <source>
        <strain evidence="2">B3_LCP</strain>
    </source>
</reference>
<sequence length="139" mass="15939">MKIHTQSAFIILGTLIIGIILGAVLSTVFVHHRFQEIQGLMGPGQFEHFLIENVIRPVDDQQREALMKIAEKTSQKAMTSMTTFRSDMKTILDSLQTELKPILNDEQFQRLQQHIELGRKMHPMHRGRGKQMKRFGGGE</sequence>
<evidence type="ECO:0000313" key="2">
    <source>
        <dbReference type="EMBL" id="TKJ37251.1"/>
    </source>
</evidence>
<keyword evidence="1" id="KW-0812">Transmembrane</keyword>
<organism evidence="2 3">
    <name type="scientific">candidate division LCP-89 bacterium B3_LCP</name>
    <dbReference type="NCBI Taxonomy" id="2012998"/>
    <lineage>
        <taxon>Bacteria</taxon>
        <taxon>Pseudomonadati</taxon>
        <taxon>Bacteria division LCP-89</taxon>
    </lineage>
</organism>
<protein>
    <submittedName>
        <fullName evidence="2">Uncharacterized protein</fullName>
    </submittedName>
</protein>
<evidence type="ECO:0000313" key="3">
    <source>
        <dbReference type="Proteomes" id="UP000319619"/>
    </source>
</evidence>